<keyword evidence="3" id="KW-0273">Eye lens protein</keyword>
<protein>
    <submittedName>
        <fullName evidence="6">Beta-crystallin S-1-like</fullName>
    </submittedName>
</protein>
<dbReference type="FunFam" id="2.60.20.10:FF:000003">
    <property type="entry name" value="Crystallin gamma S"/>
    <property type="match status" value="1"/>
</dbReference>
<keyword evidence="4" id="KW-0677">Repeat</keyword>
<gene>
    <name evidence="6" type="primary">LOC107658282</name>
</gene>
<reference evidence="6" key="2">
    <citation type="submission" date="2025-09" db="UniProtKB">
        <authorList>
            <consortium name="Ensembl"/>
        </authorList>
    </citation>
    <scope>IDENTIFICATION</scope>
</reference>
<dbReference type="Pfam" id="PF00030">
    <property type="entry name" value="Crystall"/>
    <property type="match status" value="2"/>
</dbReference>
<comment type="function">
    <text evidence="1">Crystallins are the dominant structural components of the vertebrate eye lens.</text>
</comment>
<dbReference type="GO" id="GO:0002088">
    <property type="term" value="P:lens development in camera-type eye"/>
    <property type="evidence" value="ECO:0007669"/>
    <property type="project" value="TreeGrafter"/>
</dbReference>
<reference evidence="6" key="1">
    <citation type="submission" date="2025-08" db="UniProtKB">
        <authorList>
            <consortium name="Ensembl"/>
        </authorList>
    </citation>
    <scope>IDENTIFICATION</scope>
</reference>
<dbReference type="SMART" id="SM00247">
    <property type="entry name" value="XTALbg"/>
    <property type="match status" value="2"/>
</dbReference>
<name>A0A671PDL0_9TELE</name>
<evidence type="ECO:0000256" key="4">
    <source>
        <dbReference type="ARBA" id="ARBA00022737"/>
    </source>
</evidence>
<sequence length="185" mass="21897">MLLITQMSHCFFCIVFYEDRNFQGRSYECKGDTSDLHSFFSRCNSAKVKGGFWVLYEWPNYMGYQYILTPGEYPDYHHWIGFSDCVRSCRLLRHVTGHLKLKLFERPNFDGQTWEVTESTPSIQERFLCREIHSCKVQEGPCVFFKHANYSGRQYLLEKGEYRRHTEWGAMHPTVGSVRQVTTDC</sequence>
<dbReference type="Gene3D" id="2.60.20.10">
    <property type="entry name" value="Crystallins"/>
    <property type="match status" value="2"/>
</dbReference>
<accession>A0A671PDL0</accession>
<dbReference type="GO" id="GO:0007601">
    <property type="term" value="P:visual perception"/>
    <property type="evidence" value="ECO:0007669"/>
    <property type="project" value="TreeGrafter"/>
</dbReference>
<evidence type="ECO:0000259" key="5">
    <source>
        <dbReference type="PROSITE" id="PS50915"/>
    </source>
</evidence>
<evidence type="ECO:0000256" key="1">
    <source>
        <dbReference type="ARBA" id="ARBA00003689"/>
    </source>
</evidence>
<dbReference type="AlphaFoldDB" id="A0A671PDL0"/>
<feature type="domain" description="Beta/gamma crystallin 'Greek key'" evidence="5">
    <location>
        <begin position="140"/>
        <end position="182"/>
    </location>
</feature>
<dbReference type="InterPro" id="IPR011024">
    <property type="entry name" value="G_crystallin-like"/>
</dbReference>
<dbReference type="PANTHER" id="PTHR11818">
    <property type="entry name" value="BETA/GAMMA CRYSTALLIN"/>
    <property type="match status" value="1"/>
</dbReference>
<dbReference type="PANTHER" id="PTHR11818:SF126">
    <property type="entry name" value="CRYSTALLIN, GAMMA MX,-LIKE 2-RELATED"/>
    <property type="match status" value="1"/>
</dbReference>
<dbReference type="GO" id="GO:0005212">
    <property type="term" value="F:structural constituent of eye lens"/>
    <property type="evidence" value="ECO:0007669"/>
    <property type="project" value="UniProtKB-KW"/>
</dbReference>
<dbReference type="PROSITE" id="PS50915">
    <property type="entry name" value="CRYSTALLIN_BETA_GAMMA"/>
    <property type="match status" value="4"/>
</dbReference>
<evidence type="ECO:0000313" key="6">
    <source>
        <dbReference type="Ensembl" id="ENSSANP00000056970.1"/>
    </source>
</evidence>
<evidence type="ECO:0000313" key="7">
    <source>
        <dbReference type="Proteomes" id="UP000472260"/>
    </source>
</evidence>
<dbReference type="SUPFAM" id="SSF49695">
    <property type="entry name" value="gamma-Crystallin-like"/>
    <property type="match status" value="1"/>
</dbReference>
<dbReference type="Ensembl" id="ENSSANT00000060632.1">
    <property type="protein sequence ID" value="ENSSANP00000056970.1"/>
    <property type="gene ID" value="ENSSANG00000028581.1"/>
</dbReference>
<proteinExistence type="inferred from homology"/>
<dbReference type="FunFam" id="2.60.20.10:FF:000001">
    <property type="entry name" value="Crystallin gamma S"/>
    <property type="match status" value="1"/>
</dbReference>
<keyword evidence="7" id="KW-1185">Reference proteome</keyword>
<evidence type="ECO:0000256" key="3">
    <source>
        <dbReference type="ARBA" id="ARBA00022613"/>
    </source>
</evidence>
<feature type="domain" description="Beta/gamma crystallin 'Greek key'" evidence="5">
    <location>
        <begin position="12"/>
        <end position="50"/>
    </location>
</feature>
<feature type="domain" description="Beta/gamma crystallin 'Greek key'" evidence="5">
    <location>
        <begin position="51"/>
        <end position="93"/>
    </location>
</feature>
<evidence type="ECO:0000256" key="2">
    <source>
        <dbReference type="ARBA" id="ARBA00009646"/>
    </source>
</evidence>
<organism evidence="6 7">
    <name type="scientific">Sinocyclocheilus anshuiensis</name>
    <dbReference type="NCBI Taxonomy" id="1608454"/>
    <lineage>
        <taxon>Eukaryota</taxon>
        <taxon>Metazoa</taxon>
        <taxon>Chordata</taxon>
        <taxon>Craniata</taxon>
        <taxon>Vertebrata</taxon>
        <taxon>Euteleostomi</taxon>
        <taxon>Actinopterygii</taxon>
        <taxon>Neopterygii</taxon>
        <taxon>Teleostei</taxon>
        <taxon>Ostariophysi</taxon>
        <taxon>Cypriniformes</taxon>
        <taxon>Cyprinidae</taxon>
        <taxon>Cyprininae</taxon>
        <taxon>Sinocyclocheilus</taxon>
    </lineage>
</organism>
<dbReference type="Proteomes" id="UP000472260">
    <property type="component" value="Unassembled WGS sequence"/>
</dbReference>
<dbReference type="InterPro" id="IPR001064">
    <property type="entry name" value="Beta/gamma_crystallin"/>
</dbReference>
<dbReference type="PRINTS" id="PR01367">
    <property type="entry name" value="BGCRYSTALLIN"/>
</dbReference>
<feature type="domain" description="Beta/gamma crystallin 'Greek key'" evidence="5">
    <location>
        <begin position="99"/>
        <end position="139"/>
    </location>
</feature>
<dbReference type="InterPro" id="IPR050252">
    <property type="entry name" value="Beta/Gamma-Crystallin"/>
</dbReference>
<comment type="similarity">
    <text evidence="2">Belongs to the beta/gamma-crystallin family.</text>
</comment>